<name>V5WEN3_9SPIO</name>
<accession>V5WEN3</accession>
<proteinExistence type="predicted"/>
<evidence type="ECO:0000313" key="3">
    <source>
        <dbReference type="Proteomes" id="UP000018680"/>
    </source>
</evidence>
<organism evidence="2 3">
    <name type="scientific">Salinispira pacifica</name>
    <dbReference type="NCBI Taxonomy" id="1307761"/>
    <lineage>
        <taxon>Bacteria</taxon>
        <taxon>Pseudomonadati</taxon>
        <taxon>Spirochaetota</taxon>
        <taxon>Spirochaetia</taxon>
        <taxon>Spirochaetales</taxon>
        <taxon>Spirochaetaceae</taxon>
        <taxon>Salinispira</taxon>
    </lineage>
</organism>
<feature type="chain" id="PRO_5004743060" evidence="1">
    <location>
        <begin position="25"/>
        <end position="210"/>
    </location>
</feature>
<protein>
    <submittedName>
        <fullName evidence="2">Uncharacterized protein</fullName>
    </submittedName>
</protein>
<gene>
    <name evidence="2" type="ORF">L21SP2_0651</name>
</gene>
<dbReference type="Proteomes" id="UP000018680">
    <property type="component" value="Chromosome"/>
</dbReference>
<dbReference type="HOGENOM" id="CLU_1309388_0_0_12"/>
<evidence type="ECO:0000313" key="2">
    <source>
        <dbReference type="EMBL" id="AHC14080.1"/>
    </source>
</evidence>
<keyword evidence="1" id="KW-0732">Signal</keyword>
<keyword evidence="3" id="KW-1185">Reference proteome</keyword>
<dbReference type="AlphaFoldDB" id="V5WEN3"/>
<reference evidence="2 3" key="1">
    <citation type="journal article" date="2015" name="Stand. Genomic Sci.">
        <title>Complete genome sequence and description of Salinispira pacifica gen. nov., sp. nov., a novel spirochaete isolated form a hypersaline microbial mat.</title>
        <authorList>
            <person name="Ben Hania W."/>
            <person name="Joseph M."/>
            <person name="Schumann P."/>
            <person name="Bunk B."/>
            <person name="Fiebig A."/>
            <person name="Sproer C."/>
            <person name="Klenk H.P."/>
            <person name="Fardeau M.L."/>
            <person name="Spring S."/>
        </authorList>
    </citation>
    <scope>NUCLEOTIDE SEQUENCE [LARGE SCALE GENOMIC DNA]</scope>
    <source>
        <strain evidence="2 3">L21-RPul-D2</strain>
    </source>
</reference>
<dbReference type="STRING" id="1307761.L21SP2_0651"/>
<evidence type="ECO:0000256" key="1">
    <source>
        <dbReference type="SAM" id="SignalP"/>
    </source>
</evidence>
<dbReference type="KEGG" id="slr:L21SP2_0651"/>
<dbReference type="EMBL" id="CP006939">
    <property type="protein sequence ID" value="AHC14080.1"/>
    <property type="molecule type" value="Genomic_DNA"/>
</dbReference>
<sequence>MRISAQKHNCTILLILIMALPIFAAPWGEGVDDVEDAWNGYSNLQMKISGQIQGFVTSINGGHTEDVFATASNSSSGDIDSTDEVLISFLDDNTVQFELLNTMYTYISDYDFKDFYNYEYFSESNRLQYTEDFWIDTHFERRPYHVRAYFPDSEIFRLRQGDDIRYLWITFMDNRPVLLNIGLLDDEDIYLPYVSVSTYLILEYSYTTSE</sequence>
<feature type="signal peptide" evidence="1">
    <location>
        <begin position="1"/>
        <end position="24"/>
    </location>
</feature>